<evidence type="ECO:0000256" key="4">
    <source>
        <dbReference type="ARBA" id="ARBA00022481"/>
    </source>
</evidence>
<keyword evidence="3" id="KW-1003">Cell membrane</keyword>
<dbReference type="InterPro" id="IPR045584">
    <property type="entry name" value="Pilin-like"/>
</dbReference>
<protein>
    <recommendedName>
        <fullName evidence="2">Type II secretion system protein H</fullName>
    </recommendedName>
    <alternativeName>
        <fullName evidence="10">General secretion pathway protein H</fullName>
    </alternativeName>
</protein>
<evidence type="ECO:0000313" key="13">
    <source>
        <dbReference type="EMBL" id="KOF00060.1"/>
    </source>
</evidence>
<comment type="caution">
    <text evidence="13">The sequence shown here is derived from an EMBL/GenBank/DDBJ whole genome shotgun (WGS) entry which is preliminary data.</text>
</comment>
<keyword evidence="6 11" id="KW-0812">Transmembrane</keyword>
<evidence type="ECO:0000256" key="9">
    <source>
        <dbReference type="ARBA" id="ARBA00025772"/>
    </source>
</evidence>
<dbReference type="Pfam" id="PF07963">
    <property type="entry name" value="N_methyl"/>
    <property type="match status" value="1"/>
</dbReference>
<gene>
    <name evidence="13" type="ORF">W7K_06875</name>
</gene>
<feature type="domain" description="General secretion pathway GspH" evidence="12">
    <location>
        <begin position="44"/>
        <end position="110"/>
    </location>
</feature>
<dbReference type="RefSeq" id="WP_010485346.1">
    <property type="nucleotide sequence ID" value="NZ_AJLO02000015.1"/>
</dbReference>
<evidence type="ECO:0000256" key="6">
    <source>
        <dbReference type="ARBA" id="ARBA00022692"/>
    </source>
</evidence>
<dbReference type="Proteomes" id="UP000036890">
    <property type="component" value="Unassembled WGS sequence"/>
</dbReference>
<keyword evidence="7 11" id="KW-1133">Transmembrane helix</keyword>
<dbReference type="NCBIfam" id="TIGR01708">
    <property type="entry name" value="typeII_sec_gspH"/>
    <property type="match status" value="1"/>
</dbReference>
<evidence type="ECO:0000256" key="2">
    <source>
        <dbReference type="ARBA" id="ARBA00021549"/>
    </source>
</evidence>
<comment type="subcellular location">
    <subcellularLocation>
        <location evidence="1">Cell inner membrane</location>
        <topology evidence="1">Single-pass membrane protein</topology>
    </subcellularLocation>
</comment>
<sequence>MQRVPRGFTLLELMVVLVIIGICTAGIGLGLGSLLDPGRQLRQEAERLAQRLQVARDEARIDGRPLRWQADANGYRFSRREGSGWVTVEHDDLLRPQKWQATGIAVQPANPIELSPEWIGIAWELGLSLEGRKLRLRDDGSGQLQVVQ</sequence>
<reference evidence="13 14" key="1">
    <citation type="journal article" date="2012" name="J. Bacteriol.">
        <title>Genome sequence of a novel nicotine-degrading strain, Pseudomonas geniculata N1.</title>
        <authorList>
            <person name="Tang H."/>
            <person name="Yu H."/>
            <person name="Tai C."/>
            <person name="Huang K."/>
            <person name="Liu Y."/>
            <person name="Wang L."/>
            <person name="Yao Y."/>
            <person name="Wu G."/>
            <person name="Xu P."/>
        </authorList>
    </citation>
    <scope>NUCLEOTIDE SEQUENCE [LARGE SCALE GENOMIC DNA]</scope>
    <source>
        <strain evidence="13 14">N1</strain>
    </source>
</reference>
<dbReference type="InterPro" id="IPR049875">
    <property type="entry name" value="TypeII_GspH"/>
</dbReference>
<evidence type="ECO:0000256" key="7">
    <source>
        <dbReference type="ARBA" id="ARBA00022989"/>
    </source>
</evidence>
<organism evidence="13 14">
    <name type="scientific">Stenotrophomonas geniculata N1</name>
    <dbReference type="NCBI Taxonomy" id="1167641"/>
    <lineage>
        <taxon>Bacteria</taxon>
        <taxon>Pseudomonadati</taxon>
        <taxon>Pseudomonadota</taxon>
        <taxon>Gammaproteobacteria</taxon>
        <taxon>Lysobacterales</taxon>
        <taxon>Lysobacteraceae</taxon>
        <taxon>Stenotrophomonas</taxon>
    </lineage>
</organism>
<dbReference type="GO" id="GO:0015627">
    <property type="term" value="C:type II protein secretion system complex"/>
    <property type="evidence" value="ECO:0007669"/>
    <property type="project" value="InterPro"/>
</dbReference>
<dbReference type="Gene3D" id="3.55.40.10">
    <property type="entry name" value="minor pseudopilin epsh domain"/>
    <property type="match status" value="1"/>
</dbReference>
<keyword evidence="5" id="KW-0997">Cell inner membrane</keyword>
<dbReference type="GO" id="GO:0015628">
    <property type="term" value="P:protein secretion by the type II secretion system"/>
    <property type="evidence" value="ECO:0007669"/>
    <property type="project" value="InterPro"/>
</dbReference>
<evidence type="ECO:0000256" key="3">
    <source>
        <dbReference type="ARBA" id="ARBA00022475"/>
    </source>
</evidence>
<evidence type="ECO:0000256" key="11">
    <source>
        <dbReference type="SAM" id="Phobius"/>
    </source>
</evidence>
<dbReference type="OrthoDB" id="8851040at2"/>
<dbReference type="SUPFAM" id="SSF54523">
    <property type="entry name" value="Pili subunits"/>
    <property type="match status" value="1"/>
</dbReference>
<evidence type="ECO:0000256" key="1">
    <source>
        <dbReference type="ARBA" id="ARBA00004377"/>
    </source>
</evidence>
<dbReference type="InterPro" id="IPR012902">
    <property type="entry name" value="N_methyl_site"/>
</dbReference>
<keyword evidence="4" id="KW-0488">Methylation</keyword>
<dbReference type="NCBIfam" id="TIGR02532">
    <property type="entry name" value="IV_pilin_GFxxxE"/>
    <property type="match status" value="1"/>
</dbReference>
<keyword evidence="8 11" id="KW-0472">Membrane</keyword>
<dbReference type="GO" id="GO:0005886">
    <property type="term" value="C:plasma membrane"/>
    <property type="evidence" value="ECO:0007669"/>
    <property type="project" value="UniProtKB-SubCell"/>
</dbReference>
<evidence type="ECO:0000256" key="8">
    <source>
        <dbReference type="ARBA" id="ARBA00023136"/>
    </source>
</evidence>
<evidence type="ECO:0000256" key="5">
    <source>
        <dbReference type="ARBA" id="ARBA00022519"/>
    </source>
</evidence>
<dbReference type="EMBL" id="AJLO02000015">
    <property type="protein sequence ID" value="KOF00060.1"/>
    <property type="molecule type" value="Genomic_DNA"/>
</dbReference>
<evidence type="ECO:0000259" key="12">
    <source>
        <dbReference type="Pfam" id="PF12019"/>
    </source>
</evidence>
<dbReference type="InterPro" id="IPR022346">
    <property type="entry name" value="T2SS_GspH"/>
</dbReference>
<name>A0A0L8AD63_9GAMM</name>
<dbReference type="AlphaFoldDB" id="A0A0L8AD63"/>
<evidence type="ECO:0000313" key="14">
    <source>
        <dbReference type="Proteomes" id="UP000036890"/>
    </source>
</evidence>
<dbReference type="Pfam" id="PF12019">
    <property type="entry name" value="GspH"/>
    <property type="match status" value="1"/>
</dbReference>
<feature type="transmembrane region" description="Helical" evidence="11">
    <location>
        <begin position="13"/>
        <end position="35"/>
    </location>
</feature>
<proteinExistence type="inferred from homology"/>
<comment type="similarity">
    <text evidence="9">Belongs to the GSP H family.</text>
</comment>
<accession>A0A0L8AD63</accession>
<evidence type="ECO:0000256" key="10">
    <source>
        <dbReference type="ARBA" id="ARBA00030775"/>
    </source>
</evidence>